<keyword evidence="3" id="KW-0645">Protease</keyword>
<feature type="signal peptide" evidence="1">
    <location>
        <begin position="1"/>
        <end position="22"/>
    </location>
</feature>
<dbReference type="KEGG" id="adz:ADFLV_2143"/>
<gene>
    <name evidence="3" type="ORF">ADFLV_2143</name>
</gene>
<protein>
    <submittedName>
        <fullName evidence="3">D-alanyl-D-alanine carboxypeptidase, peptidase M15 family</fullName>
    </submittedName>
</protein>
<dbReference type="Gene3D" id="3.30.1380.10">
    <property type="match status" value="1"/>
</dbReference>
<dbReference type="Proteomes" id="UP000503313">
    <property type="component" value="Chromosome"/>
</dbReference>
<feature type="chain" id="PRO_5042054452" evidence="1">
    <location>
        <begin position="23"/>
        <end position="252"/>
    </location>
</feature>
<evidence type="ECO:0000259" key="2">
    <source>
        <dbReference type="Pfam" id="PF13539"/>
    </source>
</evidence>
<evidence type="ECO:0000313" key="3">
    <source>
        <dbReference type="EMBL" id="QKF78152.1"/>
    </source>
</evidence>
<keyword evidence="3" id="KW-0378">Hydrolase</keyword>
<organism evidence="3 4">
    <name type="scientific">Arcobacter defluvii</name>
    <dbReference type="NCBI Taxonomy" id="873191"/>
    <lineage>
        <taxon>Bacteria</taxon>
        <taxon>Pseudomonadati</taxon>
        <taxon>Campylobacterota</taxon>
        <taxon>Epsilonproteobacteria</taxon>
        <taxon>Campylobacterales</taxon>
        <taxon>Arcobacteraceae</taxon>
        <taxon>Arcobacter</taxon>
    </lineage>
</organism>
<dbReference type="InterPro" id="IPR009045">
    <property type="entry name" value="Zn_M74/Hedgehog-like"/>
</dbReference>
<keyword evidence="1" id="KW-0732">Signal</keyword>
<dbReference type="InterPro" id="IPR039561">
    <property type="entry name" value="Peptidase_M15C"/>
</dbReference>
<dbReference type="AlphaFoldDB" id="A0AAE7BHZ3"/>
<dbReference type="Pfam" id="PF13539">
    <property type="entry name" value="Peptidase_M15_4"/>
    <property type="match status" value="1"/>
</dbReference>
<feature type="domain" description="Peptidase M15C" evidence="2">
    <location>
        <begin position="179"/>
        <end position="246"/>
    </location>
</feature>
<name>A0AAE7BHZ3_9BACT</name>
<keyword evidence="3" id="KW-0121">Carboxypeptidase</keyword>
<dbReference type="RefSeq" id="WP_129011203.1">
    <property type="nucleotide sequence ID" value="NZ_CP053835.1"/>
</dbReference>
<dbReference type="EMBL" id="CP053835">
    <property type="protein sequence ID" value="QKF78152.1"/>
    <property type="molecule type" value="Genomic_DNA"/>
</dbReference>
<evidence type="ECO:0000313" key="4">
    <source>
        <dbReference type="Proteomes" id="UP000503313"/>
    </source>
</evidence>
<accession>A0AAE7BHZ3</accession>
<dbReference type="GO" id="GO:0004180">
    <property type="term" value="F:carboxypeptidase activity"/>
    <property type="evidence" value="ECO:0007669"/>
    <property type="project" value="UniProtKB-KW"/>
</dbReference>
<evidence type="ECO:0000256" key="1">
    <source>
        <dbReference type="SAM" id="SignalP"/>
    </source>
</evidence>
<dbReference type="SUPFAM" id="SSF55166">
    <property type="entry name" value="Hedgehog/DD-peptidase"/>
    <property type="match status" value="1"/>
</dbReference>
<reference evidence="3 4" key="1">
    <citation type="submission" date="2020-05" db="EMBL/GenBank/DDBJ databases">
        <title>Complete genome sequencing of Campylobacter and Arcobacter type strains.</title>
        <authorList>
            <person name="Miller W.G."/>
            <person name="Yee E."/>
        </authorList>
    </citation>
    <scope>NUCLEOTIDE SEQUENCE [LARGE SCALE GENOMIC DNA]</scope>
    <source>
        <strain evidence="3 4">LMG 25694</strain>
    </source>
</reference>
<proteinExistence type="predicted"/>
<keyword evidence="4" id="KW-1185">Reference proteome</keyword>
<sequence length="252" mass="30169">MLKKSIITNFSFLLILSFDLLANDANKFVQAYPDYIKEYSNNYLIWNDNEKMIFDDKIENKTFKETLKNASLKNQLDIPYIKVSENKNYIPSKNEDSGRIRHEPFFKKMYGHNEKEVKQNLVKIVWLPNSAKKNIWVSKINNIDKKLEAISNEIEKLPKNIKIFAQHPSGVFNWRKISNTNRLSVHSFGIAIDLNVKDSHYWLWDKEKDNFTYKNKIPLQIVEIFEKYGFIWGGRWYHYDTMHFEYRPELLN</sequence>